<dbReference type="Proteomes" id="UP001153620">
    <property type="component" value="Chromosome 1"/>
</dbReference>
<feature type="region of interest" description="Disordered" evidence="7">
    <location>
        <begin position="366"/>
        <end position="441"/>
    </location>
</feature>
<dbReference type="GO" id="GO:0071013">
    <property type="term" value="C:catalytic step 2 spliceosome"/>
    <property type="evidence" value="ECO:0007669"/>
    <property type="project" value="TreeGrafter"/>
</dbReference>
<feature type="compositionally biased region" description="Basic and acidic residues" evidence="7">
    <location>
        <begin position="229"/>
        <end position="244"/>
    </location>
</feature>
<protein>
    <recommendedName>
        <fullName evidence="4">Spliceosome-associated protein CWC27 homolog</fullName>
    </recommendedName>
    <alternativeName>
        <fullName evidence="5">Probable inactive peptidyl-prolyl cis-trans isomerase CWC27 homolog</fullName>
    </alternativeName>
</protein>
<comment type="subunit">
    <text evidence="6">Part of the activated spliceosome B/catalytic step 1 spliceosome, one of the forms of the spliceosome which has a well-formed active site but still cannot catalyze the branching reaction and is composed at least of 52 proteins, the U2, U5 and U6 snRNAs and the pre-mRNA. Recruited during early steps of activated spliceosome B maturation, it is probably one of the first proteins released from this complex as he matures to the spliceosome C complex. Component of the minor spliceosome, which splices U12-type introns.</text>
</comment>
<evidence type="ECO:0000256" key="6">
    <source>
        <dbReference type="ARBA" id="ARBA00046368"/>
    </source>
</evidence>
<comment type="subcellular location">
    <subcellularLocation>
        <location evidence="1">Nucleus</location>
    </subcellularLocation>
</comment>
<evidence type="ECO:0000256" key="7">
    <source>
        <dbReference type="SAM" id="MobiDB-lite"/>
    </source>
</evidence>
<dbReference type="InterPro" id="IPR020892">
    <property type="entry name" value="Cyclophilin-type_PPIase_CS"/>
</dbReference>
<evidence type="ECO:0000256" key="2">
    <source>
        <dbReference type="ARBA" id="ARBA00007365"/>
    </source>
</evidence>
<evidence type="ECO:0000256" key="5">
    <source>
        <dbReference type="ARBA" id="ARBA00042090"/>
    </source>
</evidence>
<feature type="region of interest" description="Disordered" evidence="7">
    <location>
        <begin position="208"/>
        <end position="330"/>
    </location>
</feature>
<reference evidence="9" key="2">
    <citation type="submission" date="2022-10" db="EMBL/GenBank/DDBJ databases">
        <authorList>
            <consortium name="ENA_rothamsted_submissions"/>
            <consortium name="culmorum"/>
            <person name="King R."/>
        </authorList>
    </citation>
    <scope>NUCLEOTIDE SEQUENCE</scope>
</reference>
<dbReference type="Gene3D" id="2.40.100.10">
    <property type="entry name" value="Cyclophilin-like"/>
    <property type="match status" value="1"/>
</dbReference>
<sequence>MSNIYIQEPPSNGKVLLKTTVGEIEIELWSKEAPKTCRNFVQLCLDGFYNGTIFHRLVKSFIVQGGENSENADLIEPIRNEFHSRLRFSRRGLCGMATNEGSDNNMQFFFTLDQTPELQNTHTIFGKVTGDTIYNMIKLNDSQTDPNDRVIYPHKINKVKILNNPFPDIKPRHDKTSSAKDEESSKKKSKKEGVKNFKLISFGEEAEQDEMEVVTTKSKKIEQSSSSSWKKDKSKDKQEKDLKRSRTPPLPKRNTPPKEPEKVVTYDEDSDSDFEESMKKQKMSELEKKRKEIQDQIKDLKKQYHSDRKDKTIEKQVEEPKPENPENNAIKSYLEEKEKYKSCKVKSKGSSREAQTMALLEKFKQKLHSAEPTKKIDNENSDDENWLGHKLDFSESQDAVLARDASKKADDWYDIYDPRNPINKRKRGESSKQQDSNKKSK</sequence>
<feature type="region of interest" description="Disordered" evidence="7">
    <location>
        <begin position="163"/>
        <end position="192"/>
    </location>
</feature>
<dbReference type="PROSITE" id="PS50072">
    <property type="entry name" value="CSA_PPIASE_2"/>
    <property type="match status" value="1"/>
</dbReference>
<accession>A0A9N9RJU8</accession>
<dbReference type="InterPro" id="IPR044666">
    <property type="entry name" value="Cyclophilin_A-like"/>
</dbReference>
<evidence type="ECO:0000259" key="8">
    <source>
        <dbReference type="PROSITE" id="PS50072"/>
    </source>
</evidence>
<dbReference type="Pfam" id="PF00160">
    <property type="entry name" value="Pro_isomerase"/>
    <property type="match status" value="1"/>
</dbReference>
<feature type="domain" description="PPIase cyclophilin-type" evidence="8">
    <location>
        <begin position="19"/>
        <end position="161"/>
    </location>
</feature>
<evidence type="ECO:0000256" key="1">
    <source>
        <dbReference type="ARBA" id="ARBA00004123"/>
    </source>
</evidence>
<dbReference type="CDD" id="cd22288">
    <property type="entry name" value="CWC27_CTD"/>
    <property type="match status" value="1"/>
</dbReference>
<dbReference type="GO" id="GO:0003755">
    <property type="term" value="F:peptidyl-prolyl cis-trans isomerase activity"/>
    <property type="evidence" value="ECO:0007669"/>
    <property type="project" value="InterPro"/>
</dbReference>
<evidence type="ECO:0000256" key="3">
    <source>
        <dbReference type="ARBA" id="ARBA00023242"/>
    </source>
</evidence>
<proteinExistence type="inferred from homology"/>
<feature type="compositionally biased region" description="Basic and acidic residues" evidence="7">
    <location>
        <begin position="428"/>
        <end position="441"/>
    </location>
</feature>
<organism evidence="9 10">
    <name type="scientific">Chironomus riparius</name>
    <dbReference type="NCBI Taxonomy" id="315576"/>
    <lineage>
        <taxon>Eukaryota</taxon>
        <taxon>Metazoa</taxon>
        <taxon>Ecdysozoa</taxon>
        <taxon>Arthropoda</taxon>
        <taxon>Hexapoda</taxon>
        <taxon>Insecta</taxon>
        <taxon>Pterygota</taxon>
        <taxon>Neoptera</taxon>
        <taxon>Endopterygota</taxon>
        <taxon>Diptera</taxon>
        <taxon>Nematocera</taxon>
        <taxon>Chironomoidea</taxon>
        <taxon>Chironomidae</taxon>
        <taxon>Chironominae</taxon>
        <taxon>Chironomus</taxon>
    </lineage>
</organism>
<keyword evidence="3" id="KW-0539">Nucleus</keyword>
<evidence type="ECO:0000313" key="9">
    <source>
        <dbReference type="EMBL" id="CAG9798167.1"/>
    </source>
</evidence>
<dbReference type="AlphaFoldDB" id="A0A9N9RJU8"/>
<dbReference type="PANTHER" id="PTHR45625:SF6">
    <property type="entry name" value="SPLICEOSOME-ASSOCIATED PROTEIN CWC27 HOMOLOG"/>
    <property type="match status" value="1"/>
</dbReference>
<keyword evidence="10" id="KW-1185">Reference proteome</keyword>
<gene>
    <name evidence="9" type="ORF">CHIRRI_LOCUS1152</name>
</gene>
<dbReference type="InterPro" id="IPR029000">
    <property type="entry name" value="Cyclophilin-like_dom_sf"/>
</dbReference>
<feature type="compositionally biased region" description="Basic and acidic residues" evidence="7">
    <location>
        <begin position="256"/>
        <end position="265"/>
    </location>
</feature>
<dbReference type="EMBL" id="OU895877">
    <property type="protein sequence ID" value="CAG9798167.1"/>
    <property type="molecule type" value="Genomic_DNA"/>
</dbReference>
<comment type="similarity">
    <text evidence="2">Belongs to the cyclophilin-type PPIase family.</text>
</comment>
<dbReference type="PRINTS" id="PR00153">
    <property type="entry name" value="CSAPPISMRASE"/>
</dbReference>
<dbReference type="SUPFAM" id="SSF50891">
    <property type="entry name" value="Cyclophilin-like"/>
    <property type="match status" value="1"/>
</dbReference>
<feature type="compositionally biased region" description="Basic and acidic residues" evidence="7">
    <location>
        <begin position="276"/>
        <end position="324"/>
    </location>
</feature>
<feature type="compositionally biased region" description="Basic and acidic residues" evidence="7">
    <location>
        <begin position="169"/>
        <end position="192"/>
    </location>
</feature>
<evidence type="ECO:0000313" key="10">
    <source>
        <dbReference type="Proteomes" id="UP001153620"/>
    </source>
</evidence>
<reference evidence="9" key="1">
    <citation type="submission" date="2022-01" db="EMBL/GenBank/DDBJ databases">
        <authorList>
            <person name="King R."/>
        </authorList>
    </citation>
    <scope>NUCLEOTIDE SEQUENCE</scope>
</reference>
<evidence type="ECO:0000256" key="4">
    <source>
        <dbReference type="ARBA" id="ARBA00040027"/>
    </source>
</evidence>
<dbReference type="OrthoDB" id="442970at2759"/>
<feature type="compositionally biased region" description="Acidic residues" evidence="7">
    <location>
        <begin position="266"/>
        <end position="275"/>
    </location>
</feature>
<dbReference type="GO" id="GO:0006457">
    <property type="term" value="P:protein folding"/>
    <property type="evidence" value="ECO:0007669"/>
    <property type="project" value="InterPro"/>
</dbReference>
<dbReference type="PANTHER" id="PTHR45625">
    <property type="entry name" value="PEPTIDYL-PROLYL CIS-TRANS ISOMERASE-RELATED"/>
    <property type="match status" value="1"/>
</dbReference>
<dbReference type="PROSITE" id="PS00170">
    <property type="entry name" value="CSA_PPIASE_1"/>
    <property type="match status" value="1"/>
</dbReference>
<name>A0A9N9RJU8_9DIPT</name>
<dbReference type="InterPro" id="IPR002130">
    <property type="entry name" value="Cyclophilin-type_PPIase_dom"/>
</dbReference>
<feature type="compositionally biased region" description="Basic and acidic residues" evidence="7">
    <location>
        <begin position="366"/>
        <end position="378"/>
    </location>
</feature>